<dbReference type="GO" id="GO:0030245">
    <property type="term" value="P:cellulose catabolic process"/>
    <property type="evidence" value="ECO:0007669"/>
    <property type="project" value="UniProtKB-KW"/>
</dbReference>
<reference evidence="10" key="1">
    <citation type="journal article" date="2013" name="PLoS ONE">
        <title>Metagenomic insights into the carbohydrate-active enzymes carried by the microorganisms adhering to solid digesta in the rumen of cows.</title>
        <authorList>
            <person name="Wang L."/>
            <person name="Hatem A."/>
            <person name="Catalyurek U.V."/>
            <person name="Morrison M."/>
            <person name="Yu Z."/>
        </authorList>
    </citation>
    <scope>NUCLEOTIDE SEQUENCE</scope>
</reference>
<evidence type="ECO:0000256" key="8">
    <source>
        <dbReference type="PIRSR" id="PIRSR617736-2"/>
    </source>
</evidence>
<feature type="binding site" evidence="8">
    <location>
        <position position="163"/>
    </location>
    <ligand>
        <name>substrate</name>
    </ligand>
</feature>
<feature type="binding site" evidence="8">
    <location>
        <position position="399"/>
    </location>
    <ligand>
        <name>substrate</name>
    </ligand>
</feature>
<evidence type="ECO:0000256" key="1">
    <source>
        <dbReference type="ARBA" id="ARBA00010838"/>
    </source>
</evidence>
<dbReference type="Gene3D" id="3.20.20.80">
    <property type="entry name" value="Glycosidases"/>
    <property type="match status" value="1"/>
</dbReference>
<dbReference type="EMBL" id="KC246775">
    <property type="protein sequence ID" value="AHF23780.1"/>
    <property type="molecule type" value="Genomic_DNA"/>
</dbReference>
<dbReference type="InterPro" id="IPR017853">
    <property type="entry name" value="GH"/>
</dbReference>
<evidence type="ECO:0000313" key="10">
    <source>
        <dbReference type="EMBL" id="AHF23780.1"/>
    </source>
</evidence>
<dbReference type="FunFam" id="3.20.20.80:FF:000004">
    <property type="entry name" value="Beta-glucosidase 6-phospho-beta-glucosidase"/>
    <property type="match status" value="1"/>
</dbReference>
<dbReference type="GO" id="GO:0008422">
    <property type="term" value="F:beta-glucosidase activity"/>
    <property type="evidence" value="ECO:0007669"/>
    <property type="project" value="UniProtKB-EC"/>
</dbReference>
<dbReference type="PANTHER" id="PTHR10353">
    <property type="entry name" value="GLYCOSYL HYDROLASE"/>
    <property type="match status" value="1"/>
</dbReference>
<evidence type="ECO:0000256" key="9">
    <source>
        <dbReference type="RuleBase" id="RU361175"/>
    </source>
</evidence>
<keyword evidence="2 9" id="KW-0378">Hydrolase</keyword>
<dbReference type="PANTHER" id="PTHR10353:SF36">
    <property type="entry name" value="LP05116P"/>
    <property type="match status" value="1"/>
</dbReference>
<dbReference type="SUPFAM" id="SSF51445">
    <property type="entry name" value="(Trans)glycosidases"/>
    <property type="match status" value="1"/>
</dbReference>
<sequence length="451" mass="51882">MTEYKFPKEFIWGTATAAAQVEGAALEDGRGLSIWDVFCHLPGVRLDTPDVACDQYHRYEEDIALMKSLGVQAYRFSFSWSRILPEGTGKVNQAGLDYYRRLIGCLKQNGIRPCATIYHWDLPYALQLRGGFGNREIVKWYLEYVNVLLKNFGNDIDLWITFNEPIAVYVGYALGFFAPGLKDEKYARQCIHNLLVCHGEAVKLFRSFHLPKAQIGITVDVWHHYPNRPDDPADIAMARRQNETQGYGMFLHPLFLGGYSDELTAYMKKWGFTPDIQSGDFDTIRQPLDFYGLNFYNAIFDQADDPHQMDVQPGGNFQTSVREGYYYEALQDVLRMLKDKYRLNIPIYITENGFPQTDEAPDEKGEIHDPARIDCVKNVLIQLHRAMENGADVRGYFLWSLLDNFEWTAGYSIRYGITRVDYDTQKRTVKDSGKWYSQVIRNNGFIEGGAI</sequence>
<dbReference type="PRINTS" id="PR00131">
    <property type="entry name" value="GLHYDRLASE1"/>
</dbReference>
<feature type="active site" description="Proton donor" evidence="7">
    <location>
        <position position="164"/>
    </location>
</feature>
<keyword evidence="5 9" id="KW-0326">Glycosidase</keyword>
<dbReference type="InterPro" id="IPR001360">
    <property type="entry name" value="Glyco_hydro_1"/>
</dbReference>
<comment type="catalytic activity">
    <reaction evidence="9">
        <text>Hydrolysis of terminal, non-reducing beta-D-glucosyl residues with release of beta-D-glucose.</text>
        <dbReference type="EC" id="3.2.1.21"/>
    </reaction>
</comment>
<protein>
    <recommendedName>
        <fullName evidence="9">Beta-glucosidase</fullName>
        <ecNumber evidence="9">3.2.1.21</ecNumber>
    </recommendedName>
</protein>
<feature type="binding site" evidence="8">
    <location>
        <begin position="406"/>
        <end position="407"/>
    </location>
    <ligand>
        <name>substrate</name>
    </ligand>
</feature>
<dbReference type="InterPro" id="IPR017736">
    <property type="entry name" value="Glyco_hydro_1_beta-glucosidase"/>
</dbReference>
<evidence type="ECO:0000256" key="4">
    <source>
        <dbReference type="ARBA" id="ARBA00023277"/>
    </source>
</evidence>
<feature type="binding site" evidence="8">
    <location>
        <position position="20"/>
    </location>
    <ligand>
        <name>substrate</name>
    </ligand>
</feature>
<name>W0FLD1_9BACT</name>
<feature type="active site" description="Nucleophile" evidence="7">
    <location>
        <position position="351"/>
    </location>
</feature>
<proteinExistence type="inferred from homology"/>
<dbReference type="NCBIfam" id="TIGR03356">
    <property type="entry name" value="BGL"/>
    <property type="match status" value="1"/>
</dbReference>
<feature type="binding site" evidence="8">
    <location>
        <position position="119"/>
    </location>
    <ligand>
        <name>substrate</name>
    </ligand>
</feature>
<dbReference type="EC" id="3.2.1.21" evidence="9"/>
<dbReference type="Pfam" id="PF00232">
    <property type="entry name" value="Glyco_hydro_1"/>
    <property type="match status" value="1"/>
</dbReference>
<keyword evidence="3" id="KW-0136">Cellulose degradation</keyword>
<evidence type="ECO:0000256" key="6">
    <source>
        <dbReference type="ARBA" id="ARBA00023326"/>
    </source>
</evidence>
<accession>W0FLD1</accession>
<feature type="binding site" evidence="8">
    <location>
        <position position="296"/>
    </location>
    <ligand>
        <name>substrate</name>
    </ligand>
</feature>
<organism evidence="10">
    <name type="scientific">uncultured bacterium Contig140</name>
    <dbReference type="NCBI Taxonomy" id="1393424"/>
    <lineage>
        <taxon>Bacteria</taxon>
        <taxon>environmental samples</taxon>
    </lineage>
</organism>
<evidence type="ECO:0000256" key="5">
    <source>
        <dbReference type="ARBA" id="ARBA00023295"/>
    </source>
</evidence>
<evidence type="ECO:0000256" key="7">
    <source>
        <dbReference type="PIRSR" id="PIRSR617736-1"/>
    </source>
</evidence>
<keyword evidence="4" id="KW-0119">Carbohydrate metabolism</keyword>
<evidence type="ECO:0000256" key="3">
    <source>
        <dbReference type="ARBA" id="ARBA00023001"/>
    </source>
</evidence>
<dbReference type="AlphaFoldDB" id="W0FLD1"/>
<keyword evidence="6" id="KW-0624">Polysaccharide degradation</keyword>
<evidence type="ECO:0000256" key="2">
    <source>
        <dbReference type="ARBA" id="ARBA00022801"/>
    </source>
</evidence>
<comment type="similarity">
    <text evidence="1 9">Belongs to the glycosyl hydrolase 1 family.</text>
</comment>